<name>A0A158QJT0_HAEPC</name>
<dbReference type="WBParaSite" id="HPLM_0000332301-mRNA-1">
    <property type="protein sequence ID" value="HPLM_0000332301-mRNA-1"/>
    <property type="gene ID" value="HPLM_0000332301"/>
</dbReference>
<dbReference type="GO" id="GO:0005892">
    <property type="term" value="C:acetylcholine-gated channel complex"/>
    <property type="evidence" value="ECO:0007669"/>
    <property type="project" value="InterPro"/>
</dbReference>
<reference evidence="3 4" key="2">
    <citation type="submission" date="2018-11" db="EMBL/GenBank/DDBJ databases">
        <authorList>
            <consortium name="Pathogen Informatics"/>
        </authorList>
    </citation>
    <scope>NUCLEOTIDE SEQUENCE [LARGE SCALE GENOMIC DNA]</scope>
    <source>
        <strain evidence="3 4">MHpl1</strain>
    </source>
</reference>
<evidence type="ECO:0000256" key="2">
    <source>
        <dbReference type="SAM" id="SignalP"/>
    </source>
</evidence>
<protein>
    <submittedName>
        <fullName evidence="5">TPM_phosphatase domain-containing protein</fullName>
    </submittedName>
</protein>
<dbReference type="OrthoDB" id="8062037at2759"/>
<gene>
    <name evidence="3" type="ORF">HPLM_LOCUS3315</name>
</gene>
<keyword evidence="1" id="KW-1133">Transmembrane helix</keyword>
<dbReference type="Pfam" id="PF17175">
    <property type="entry name" value="MOLO1"/>
    <property type="match status" value="1"/>
</dbReference>
<feature type="signal peptide" evidence="2">
    <location>
        <begin position="1"/>
        <end position="16"/>
    </location>
</feature>
<dbReference type="InterPro" id="IPR033438">
    <property type="entry name" value="MOLO1"/>
</dbReference>
<accession>A0A158QJT0</accession>
<keyword evidence="1" id="KW-0472">Membrane</keyword>
<dbReference type="Proteomes" id="UP000268014">
    <property type="component" value="Unassembled WGS sequence"/>
</dbReference>
<evidence type="ECO:0000313" key="5">
    <source>
        <dbReference type="WBParaSite" id="HPLM_0000332301-mRNA-1"/>
    </source>
</evidence>
<dbReference type="PANTHER" id="PTHR33748">
    <property type="entry name" value="PROTEIN CBG04600"/>
    <property type="match status" value="1"/>
</dbReference>
<proteinExistence type="predicted"/>
<keyword evidence="1" id="KW-0812">Transmembrane</keyword>
<dbReference type="AlphaFoldDB" id="A0A158QJT0"/>
<evidence type="ECO:0000256" key="1">
    <source>
        <dbReference type="SAM" id="Phobius"/>
    </source>
</evidence>
<dbReference type="EMBL" id="UZAF01016111">
    <property type="protein sequence ID" value="VDO20640.1"/>
    <property type="molecule type" value="Genomic_DNA"/>
</dbReference>
<evidence type="ECO:0000313" key="3">
    <source>
        <dbReference type="EMBL" id="VDO20640.1"/>
    </source>
</evidence>
<reference evidence="5" key="1">
    <citation type="submission" date="2016-04" db="UniProtKB">
        <authorList>
            <consortium name="WormBaseParasite"/>
        </authorList>
    </citation>
    <scope>IDENTIFICATION</scope>
</reference>
<feature type="transmembrane region" description="Helical" evidence="1">
    <location>
        <begin position="221"/>
        <end position="244"/>
    </location>
</feature>
<feature type="chain" id="PRO_5043135430" evidence="2">
    <location>
        <begin position="17"/>
        <end position="264"/>
    </location>
</feature>
<sequence length="264" mass="29411">MLLLILTVGVIHVVLSNSIISSTFDDYTPETFPDSIEQPIACSMRVASFLCDPSEVLNEENITANHLRLSKSLIEVRELTKCTCSPMDVGECDDSPRGFTISAAVVKKMVLLDDQRNPAMAQLAAETFAETLRQRQNRGQCDDDVLIFVSALDEVVWTSLGSVTKRYLSDDAVKAITSRAESHFKNGDFTGGLQYMIDSYTTLLRGLPLDLSNGWELPIPMWSVIAISALLVILLLTFVAFMLYRCIIYCKGDRRAEYTMGTRM</sequence>
<keyword evidence="2" id="KW-0732">Signal</keyword>
<dbReference type="Gene3D" id="3.10.310.50">
    <property type="match status" value="1"/>
</dbReference>
<evidence type="ECO:0000313" key="4">
    <source>
        <dbReference type="Proteomes" id="UP000268014"/>
    </source>
</evidence>
<dbReference type="OMA" id="ICFFSMY"/>
<organism evidence="5">
    <name type="scientific">Haemonchus placei</name>
    <name type="common">Barber's pole worm</name>
    <dbReference type="NCBI Taxonomy" id="6290"/>
    <lineage>
        <taxon>Eukaryota</taxon>
        <taxon>Metazoa</taxon>
        <taxon>Ecdysozoa</taxon>
        <taxon>Nematoda</taxon>
        <taxon>Chromadorea</taxon>
        <taxon>Rhabditida</taxon>
        <taxon>Rhabditina</taxon>
        <taxon>Rhabditomorpha</taxon>
        <taxon>Strongyloidea</taxon>
        <taxon>Trichostrongylidae</taxon>
        <taxon>Haemonchus</taxon>
    </lineage>
</organism>
<keyword evidence="4" id="KW-1185">Reference proteome</keyword>
<dbReference type="PANTHER" id="PTHR33748:SF5">
    <property type="entry name" value="GROUND-LIKE DOMAIN-CONTAINING PROTEIN"/>
    <property type="match status" value="1"/>
</dbReference>